<protein>
    <submittedName>
        <fullName evidence="2">Protein BHLHb9</fullName>
    </submittedName>
</protein>
<organism evidence="1 2">
    <name type="scientific">Orycteropus afer afer</name>
    <dbReference type="NCBI Taxonomy" id="1230840"/>
    <lineage>
        <taxon>Eukaryota</taxon>
        <taxon>Metazoa</taxon>
        <taxon>Chordata</taxon>
        <taxon>Craniata</taxon>
        <taxon>Vertebrata</taxon>
        <taxon>Euteleostomi</taxon>
        <taxon>Mammalia</taxon>
        <taxon>Eutheria</taxon>
        <taxon>Afrotheria</taxon>
        <taxon>Tubulidentata</taxon>
        <taxon>Orycteropodidae</taxon>
        <taxon>Orycteropus</taxon>
    </lineage>
</organism>
<proteinExistence type="predicted"/>
<evidence type="ECO:0000313" key="1">
    <source>
        <dbReference type="Proteomes" id="UP000694850"/>
    </source>
</evidence>
<accession>A0AC54ZGA1</accession>
<evidence type="ECO:0000313" key="2">
    <source>
        <dbReference type="RefSeq" id="XP_042639381.1"/>
    </source>
</evidence>
<dbReference type="Proteomes" id="UP000694850">
    <property type="component" value="Unplaced"/>
</dbReference>
<reference evidence="2" key="1">
    <citation type="submission" date="2025-08" db="UniProtKB">
        <authorList>
            <consortium name="RefSeq"/>
        </authorList>
    </citation>
    <scope>IDENTIFICATION</scope>
</reference>
<dbReference type="RefSeq" id="XP_042639381.1">
    <property type="nucleotide sequence ID" value="XM_042783447.1"/>
</dbReference>
<sequence>MSKNQAKTGKGAAVEAKAERKATLIASRKVKTQAEAGFEMDAVTQVKGVSKNKVAAEMKERGLSEPKALGKTMVKAMPRSWAKLGEERNTDFGPRAEHEATMMSCFSSVAEASATSTTAHEDETAVDAWFWAGEEASIGSWFWNGDEASDGSDAQYKDEGDVGAWSCVEEVGVEPVTGASCRPRAGAEEGEEEEEEEDGEDVIGKWFWDGDDTSFDPDPKPVYRIPKPRVGCQIDVNNLSNDPALIPALLAFATQIPIRTRPLSYIALSSDRKSSPSVPVTDIGLCEGTTISLESVQEHPFNSEICTQTIEAIRRQIKIRKMHGIKPFSCPCKMESCLDSEDFEKLVSLLESNTDPIIHKIAQIAMGIIKVHPFAQQFINDLGVLTVIDSLLGFESPDVTKKAEITLNPISEYERQCMVELHVVHMCKDTVSFPLNSPGQRSALKELGKLSVDSDYHYIVASYLTELFHILATGNRKTRNLLLKVLLNMSENPIAARDMIDIESLSVLKLIFNQKEAKANLVSAVAIFINIKEHIRKGSIIVINPLSYNELKAMFREVKMIIEKL</sequence>
<gene>
    <name evidence="2" type="primary">LOC103212996</name>
</gene>
<name>A0AC54ZGA1_ORYAF</name>
<keyword evidence="1" id="KW-1185">Reference proteome</keyword>